<dbReference type="PROSITE" id="PS00061">
    <property type="entry name" value="ADH_SHORT"/>
    <property type="match status" value="1"/>
</dbReference>
<dbReference type="InterPro" id="IPR002347">
    <property type="entry name" value="SDR_fam"/>
</dbReference>
<organism evidence="4 5">
    <name type="scientific">Bacterioplanoides pacificum</name>
    <dbReference type="NCBI Taxonomy" id="1171596"/>
    <lineage>
        <taxon>Bacteria</taxon>
        <taxon>Pseudomonadati</taxon>
        <taxon>Pseudomonadota</taxon>
        <taxon>Gammaproteobacteria</taxon>
        <taxon>Oceanospirillales</taxon>
        <taxon>Oceanospirillaceae</taxon>
        <taxon>Bacterioplanoides</taxon>
    </lineage>
</organism>
<evidence type="ECO:0000256" key="1">
    <source>
        <dbReference type="ARBA" id="ARBA00006484"/>
    </source>
</evidence>
<dbReference type="EMBL" id="JBHRYB010000014">
    <property type="protein sequence ID" value="MFC3681303.1"/>
    <property type="molecule type" value="Genomic_DNA"/>
</dbReference>
<dbReference type="Pfam" id="PF00106">
    <property type="entry name" value="adh_short"/>
    <property type="match status" value="1"/>
</dbReference>
<gene>
    <name evidence="4" type="ORF">ACFOMG_14455</name>
</gene>
<accession>A0ABV7VUU5</accession>
<comment type="caution">
    <text evidence="4">The sequence shown here is derived from an EMBL/GenBank/DDBJ whole genome shotgun (WGS) entry which is preliminary data.</text>
</comment>
<dbReference type="Proteomes" id="UP001595722">
    <property type="component" value="Unassembled WGS sequence"/>
</dbReference>
<name>A0ABV7VUU5_9GAMM</name>
<sequence length="285" mass="30400">MKNLNNKVAAITGAGSGIGRALAILLAQKGCNLALADVNESGLAETGQLLSAYPVKVTQTRLDVSDEQAVYQWADDVEAEYGKVNIIINNAGVALSGTVAGLSLDEYRWITDINFWGVVYGTKAFLPKLEKSGEGQVVNVSSIFGLASQPLMSGYNATKFAVRGFTESLRQDLELTNSCVSSTCVHPGGIKTNIAKAARMSDSCETATGVSNDAATADFEKLFINTPEKAARTIVNGIEKNKRRVLIGPDAKMFDLLVRLLPAAYQKIFTLAVKMKGKQQSGKTA</sequence>
<dbReference type="GO" id="GO:0016491">
    <property type="term" value="F:oxidoreductase activity"/>
    <property type="evidence" value="ECO:0007669"/>
    <property type="project" value="UniProtKB-KW"/>
</dbReference>
<dbReference type="InterPro" id="IPR020904">
    <property type="entry name" value="Sc_DH/Rdtase_CS"/>
</dbReference>
<evidence type="ECO:0000256" key="3">
    <source>
        <dbReference type="RuleBase" id="RU000363"/>
    </source>
</evidence>
<dbReference type="Gene3D" id="3.40.50.720">
    <property type="entry name" value="NAD(P)-binding Rossmann-like Domain"/>
    <property type="match status" value="1"/>
</dbReference>
<evidence type="ECO:0000313" key="4">
    <source>
        <dbReference type="EMBL" id="MFC3681303.1"/>
    </source>
</evidence>
<comment type="similarity">
    <text evidence="1 3">Belongs to the short-chain dehydrogenases/reductases (SDR) family.</text>
</comment>
<evidence type="ECO:0000256" key="2">
    <source>
        <dbReference type="ARBA" id="ARBA00023002"/>
    </source>
</evidence>
<evidence type="ECO:0000313" key="5">
    <source>
        <dbReference type="Proteomes" id="UP001595722"/>
    </source>
</evidence>
<keyword evidence="2 4" id="KW-0560">Oxidoreductase</keyword>
<dbReference type="EC" id="1.-.-.-" evidence="4"/>
<proteinExistence type="inferred from homology"/>
<dbReference type="PRINTS" id="PR00081">
    <property type="entry name" value="GDHRDH"/>
</dbReference>
<reference evidence="5" key="1">
    <citation type="journal article" date="2019" name="Int. J. Syst. Evol. Microbiol.">
        <title>The Global Catalogue of Microorganisms (GCM) 10K type strain sequencing project: providing services to taxonomists for standard genome sequencing and annotation.</title>
        <authorList>
            <consortium name="The Broad Institute Genomics Platform"/>
            <consortium name="The Broad Institute Genome Sequencing Center for Infectious Disease"/>
            <person name="Wu L."/>
            <person name="Ma J."/>
        </authorList>
    </citation>
    <scope>NUCLEOTIDE SEQUENCE [LARGE SCALE GENOMIC DNA]</scope>
    <source>
        <strain evidence="5">KCTC 42424</strain>
    </source>
</reference>
<dbReference type="RefSeq" id="WP_376867633.1">
    <property type="nucleotide sequence ID" value="NZ_JBHRYB010000014.1"/>
</dbReference>
<dbReference type="SUPFAM" id="SSF51735">
    <property type="entry name" value="NAD(P)-binding Rossmann-fold domains"/>
    <property type="match status" value="1"/>
</dbReference>
<dbReference type="InterPro" id="IPR036291">
    <property type="entry name" value="NAD(P)-bd_dom_sf"/>
</dbReference>
<protein>
    <submittedName>
        <fullName evidence="4">SDR family NAD(P)-dependent oxidoreductase</fullName>
        <ecNumber evidence="4">1.-.-.-</ecNumber>
    </submittedName>
</protein>
<dbReference type="PRINTS" id="PR00080">
    <property type="entry name" value="SDRFAMILY"/>
</dbReference>
<keyword evidence="5" id="KW-1185">Reference proteome</keyword>
<dbReference type="PANTHER" id="PTHR24322">
    <property type="entry name" value="PKSB"/>
    <property type="match status" value="1"/>
</dbReference>
<dbReference type="PANTHER" id="PTHR24322:SF736">
    <property type="entry name" value="RETINOL DEHYDROGENASE 10"/>
    <property type="match status" value="1"/>
</dbReference>